<name>A0A381DJP0_9BACT</name>
<dbReference type="SUPFAM" id="SSF74653">
    <property type="entry name" value="TolA/TonB C-terminal domain"/>
    <property type="match status" value="1"/>
</dbReference>
<gene>
    <name evidence="6" type="ORF">NCTC12475_01125</name>
</gene>
<dbReference type="GO" id="GO:0016020">
    <property type="term" value="C:membrane"/>
    <property type="evidence" value="ECO:0007669"/>
    <property type="project" value="UniProtKB-SubCell"/>
</dbReference>
<evidence type="ECO:0000313" key="7">
    <source>
        <dbReference type="Proteomes" id="UP000254920"/>
    </source>
</evidence>
<dbReference type="PROSITE" id="PS52015">
    <property type="entry name" value="TONB_CTD"/>
    <property type="match status" value="1"/>
</dbReference>
<dbReference type="GeneID" id="93091545"/>
<evidence type="ECO:0000259" key="5">
    <source>
        <dbReference type="PROSITE" id="PS52015"/>
    </source>
</evidence>
<evidence type="ECO:0000256" key="1">
    <source>
        <dbReference type="ARBA" id="ARBA00004167"/>
    </source>
</evidence>
<dbReference type="Pfam" id="PF03544">
    <property type="entry name" value="TonB_C"/>
    <property type="match status" value="1"/>
</dbReference>
<keyword evidence="2" id="KW-0812">Transmembrane</keyword>
<dbReference type="AlphaFoldDB" id="A0A381DJP0"/>
<dbReference type="NCBIfam" id="TIGR01352">
    <property type="entry name" value="tonB_Cterm"/>
    <property type="match status" value="1"/>
</dbReference>
<sequence>MNNNKKRLFVSIFISTCIYVSAFAAYHYGIQDEKTNISFSDNIETRSAFSVSFAQIASNDTNKDSSANSDIVSDEMSNIESIQDDVVEISDSQESSKIIESSKDIIKEQVIIKKEVTNKKMQKEIKKEIHKCKNGCKKSSIKSEKTSLVKSSNNVNIAGGNTASGTKKDNDGTNIAGLIYKAILKYKTYPKKAEIMGIQGRVVVSFKLKDKDNFEILQVSSSSGANILDKHALAIIDKAKVDFPIEVIGTQINVPINFNSKELR</sequence>
<dbReference type="EMBL" id="UFVD01000001">
    <property type="protein sequence ID" value="SUX10913.1"/>
    <property type="molecule type" value="Genomic_DNA"/>
</dbReference>
<organism evidence="6 7">
    <name type="scientific">Campylobacter sputorum subsp. sputorum</name>
    <dbReference type="NCBI Taxonomy" id="32024"/>
    <lineage>
        <taxon>Bacteria</taxon>
        <taxon>Pseudomonadati</taxon>
        <taxon>Campylobacterota</taxon>
        <taxon>Epsilonproteobacteria</taxon>
        <taxon>Campylobacterales</taxon>
        <taxon>Campylobacteraceae</taxon>
        <taxon>Campylobacter</taxon>
    </lineage>
</organism>
<dbReference type="RefSeq" id="WP_089183259.1">
    <property type="nucleotide sequence ID" value="NZ_CP043427.1"/>
</dbReference>
<dbReference type="InterPro" id="IPR037682">
    <property type="entry name" value="TonB_C"/>
</dbReference>
<dbReference type="Gene3D" id="3.30.1150.10">
    <property type="match status" value="1"/>
</dbReference>
<dbReference type="OrthoDB" id="9814002at2"/>
<protein>
    <submittedName>
        <fullName evidence="6">TonB family protein</fullName>
    </submittedName>
</protein>
<keyword evidence="3" id="KW-1133">Transmembrane helix</keyword>
<evidence type="ECO:0000256" key="2">
    <source>
        <dbReference type="ARBA" id="ARBA00022692"/>
    </source>
</evidence>
<evidence type="ECO:0000313" key="6">
    <source>
        <dbReference type="EMBL" id="SUX10913.1"/>
    </source>
</evidence>
<comment type="subcellular location">
    <subcellularLocation>
        <location evidence="1">Membrane</location>
        <topology evidence="1">Single-pass membrane protein</topology>
    </subcellularLocation>
</comment>
<proteinExistence type="predicted"/>
<accession>A0A381DJP0</accession>
<dbReference type="STRING" id="32024.GCA_000788295_01429"/>
<keyword evidence="7" id="KW-1185">Reference proteome</keyword>
<evidence type="ECO:0000256" key="3">
    <source>
        <dbReference type="ARBA" id="ARBA00022989"/>
    </source>
</evidence>
<dbReference type="Proteomes" id="UP000254920">
    <property type="component" value="Unassembled WGS sequence"/>
</dbReference>
<dbReference type="GO" id="GO:0055085">
    <property type="term" value="P:transmembrane transport"/>
    <property type="evidence" value="ECO:0007669"/>
    <property type="project" value="InterPro"/>
</dbReference>
<evidence type="ECO:0000256" key="4">
    <source>
        <dbReference type="ARBA" id="ARBA00023136"/>
    </source>
</evidence>
<keyword evidence="4" id="KW-0472">Membrane</keyword>
<dbReference type="InterPro" id="IPR006260">
    <property type="entry name" value="TonB/TolA_C"/>
</dbReference>
<feature type="domain" description="TonB C-terminal" evidence="5">
    <location>
        <begin position="174"/>
        <end position="264"/>
    </location>
</feature>
<reference evidence="6 7" key="1">
    <citation type="submission" date="2018-06" db="EMBL/GenBank/DDBJ databases">
        <authorList>
            <consortium name="Pathogen Informatics"/>
            <person name="Doyle S."/>
        </authorList>
    </citation>
    <scope>NUCLEOTIDE SEQUENCE [LARGE SCALE GENOMIC DNA]</scope>
    <source>
        <strain evidence="6 7">NCTC12475</strain>
    </source>
</reference>